<protein>
    <submittedName>
        <fullName evidence="4">ABC transporter</fullName>
    </submittedName>
    <submittedName>
        <fullName evidence="5">Maltose/maltodextrin import ATP-binding protein MalK</fullName>
        <ecNumber evidence="5">3.6.3.19</ecNumber>
    </submittedName>
</protein>
<dbReference type="InterPro" id="IPR027417">
    <property type="entry name" value="P-loop_NTPase"/>
</dbReference>
<keyword evidence="2" id="KW-0813">Transport</keyword>
<gene>
    <name evidence="5" type="primary">malK</name>
    <name evidence="5" type="ORF">LH5_01430</name>
    <name evidence="4" type="ORF">Lh8105_10695</name>
</gene>
<name>A0A1B2IS83_LACHE</name>
<reference evidence="4" key="3">
    <citation type="journal article" date="2018" name="Front. Microbiol.">
        <title>Comparative Genomics of Completely Sequenced Lactobacillus helveticus Genomes Provides Insights into Strain-Specific Genes and Resolves Metagenomics Data Down to the Strain Level.</title>
        <authorList>
            <person name="Schmid M."/>
            <person name="Muri J."/>
            <person name="Melidis D."/>
            <person name="Varadarajan A.R."/>
            <person name="Somerville V."/>
            <person name="Wicki A."/>
            <person name="Moser A."/>
            <person name="Bourqui M."/>
            <person name="Wenzel C."/>
            <person name="Eugster-Meier E."/>
            <person name="Frey J.E."/>
            <person name="Irmler S."/>
            <person name="Ahrens C.H."/>
        </authorList>
    </citation>
    <scope>NUCLEOTIDE SEQUENCE</scope>
    <source>
        <strain evidence="4">FAM8105</strain>
    </source>
</reference>
<dbReference type="Pfam" id="PF00005">
    <property type="entry name" value="ABC_tran"/>
    <property type="match status" value="1"/>
</dbReference>
<dbReference type="GO" id="GO:0005524">
    <property type="term" value="F:ATP binding"/>
    <property type="evidence" value="ECO:0007669"/>
    <property type="project" value="UniProtKB-KW"/>
</dbReference>
<dbReference type="Proteomes" id="UP000267945">
    <property type="component" value="Chromosome"/>
</dbReference>
<dbReference type="InterPro" id="IPR050153">
    <property type="entry name" value="Metal_Ion_Import_ABC"/>
</dbReference>
<reference evidence="6" key="1">
    <citation type="submission" date="2016-05" db="EMBL/GenBank/DDBJ databases">
        <title>Genome sequence of Lactobacillus helveticus FAM8105.</title>
        <authorList>
            <person name="Ahrens C."/>
            <person name="Schmid M."/>
        </authorList>
    </citation>
    <scope>NUCLEOTIDE SEQUENCE [LARGE SCALE GENOMIC DNA]</scope>
    <source>
        <strain evidence="6">FAM8105</strain>
    </source>
</reference>
<dbReference type="PROSITE" id="PS50893">
    <property type="entry name" value="ABC_TRANSPORTER_2"/>
    <property type="match status" value="1"/>
</dbReference>
<evidence type="ECO:0000313" key="5">
    <source>
        <dbReference type="EMBL" id="AZK91670.1"/>
    </source>
</evidence>
<dbReference type="InterPro" id="IPR003439">
    <property type="entry name" value="ABC_transporter-like_ATP-bd"/>
</dbReference>
<dbReference type="GeneID" id="99757576"/>
<dbReference type="EC" id="3.6.3.19" evidence="5"/>
<keyword evidence="5" id="KW-0378">Hydrolase</keyword>
<dbReference type="GO" id="GO:0016887">
    <property type="term" value="F:ATP hydrolysis activity"/>
    <property type="evidence" value="ECO:0007669"/>
    <property type="project" value="InterPro"/>
</dbReference>
<feature type="domain" description="ABC transporter" evidence="3">
    <location>
        <begin position="3"/>
        <end position="224"/>
    </location>
</feature>
<dbReference type="Gene3D" id="3.40.50.300">
    <property type="entry name" value="P-loop containing nucleotide triphosphate hydrolases"/>
    <property type="match status" value="1"/>
</dbReference>
<dbReference type="OrthoDB" id="2968466at2"/>
<evidence type="ECO:0000313" key="7">
    <source>
        <dbReference type="Proteomes" id="UP000267945"/>
    </source>
</evidence>
<accession>A0A1B2IS83</accession>
<evidence type="ECO:0000313" key="6">
    <source>
        <dbReference type="Proteomes" id="UP000234562"/>
    </source>
</evidence>
<evidence type="ECO:0000256" key="1">
    <source>
        <dbReference type="ARBA" id="ARBA00005417"/>
    </source>
</evidence>
<organism evidence="5 7">
    <name type="scientific">Lactobacillus helveticus</name>
    <name type="common">Lactobacillus suntoryeus</name>
    <dbReference type="NCBI Taxonomy" id="1587"/>
    <lineage>
        <taxon>Bacteria</taxon>
        <taxon>Bacillati</taxon>
        <taxon>Bacillota</taxon>
        <taxon>Bacilli</taxon>
        <taxon>Lactobacillales</taxon>
        <taxon>Lactobacillaceae</taxon>
        <taxon>Lactobacillus</taxon>
    </lineage>
</organism>
<keyword evidence="5" id="KW-0547">Nucleotide-binding</keyword>
<dbReference type="EMBL" id="CP015496">
    <property type="protein sequence ID" value="AUI75145.1"/>
    <property type="molecule type" value="Genomic_DNA"/>
</dbReference>
<evidence type="ECO:0000313" key="4">
    <source>
        <dbReference type="EMBL" id="AUI75145.1"/>
    </source>
</evidence>
<dbReference type="RefSeq" id="WP_014919599.1">
    <property type="nucleotide sequence ID" value="NZ_BLYT01000234.1"/>
</dbReference>
<dbReference type="Proteomes" id="UP000234562">
    <property type="component" value="Chromosome"/>
</dbReference>
<dbReference type="AlphaFoldDB" id="A0A1B2IS83"/>
<dbReference type="PANTHER" id="PTHR42734">
    <property type="entry name" value="METAL TRANSPORT SYSTEM ATP-BINDING PROTEIN TM_0124-RELATED"/>
    <property type="match status" value="1"/>
</dbReference>
<dbReference type="EMBL" id="CP019581">
    <property type="protein sequence ID" value="AZK91670.1"/>
    <property type="molecule type" value="Genomic_DNA"/>
</dbReference>
<comment type="similarity">
    <text evidence="1">Belongs to the ABC transporter superfamily.</text>
</comment>
<sequence>MTIELKNITTGYSKNNVFENFSGKISCNNLVVLMGKNGVGKSTLLDVISGLKKIDSGSLYGIPSTKEIMYMFQSTPFYSDVTVKQMIDMYKSFGKTTSFEKYKIIKIKNFFDENINPLLNQSLGDLSGGEAKLVFTYASAMVPKSLYLFDEPLSGVDPENRIKIIKLLEELGRKVPVIITSHEILPFKNINCTLKYLSTHRFIFSGSYAQLTKKYGATPEEAFLNLTQEMRKENKGYE</sequence>
<dbReference type="PANTHER" id="PTHR42734:SF17">
    <property type="entry name" value="METAL TRANSPORT SYSTEM ATP-BINDING PROTEIN TM_0124-RELATED"/>
    <property type="match status" value="1"/>
</dbReference>
<dbReference type="SUPFAM" id="SSF52540">
    <property type="entry name" value="P-loop containing nucleoside triphosphate hydrolases"/>
    <property type="match status" value="1"/>
</dbReference>
<evidence type="ECO:0000259" key="3">
    <source>
        <dbReference type="PROSITE" id="PS50893"/>
    </source>
</evidence>
<proteinExistence type="inferred from homology"/>
<keyword evidence="5" id="KW-0067">ATP-binding</keyword>
<evidence type="ECO:0000256" key="2">
    <source>
        <dbReference type="ARBA" id="ARBA00022448"/>
    </source>
</evidence>
<reference evidence="5 7" key="2">
    <citation type="submission" date="2017-02" db="EMBL/GenBank/DDBJ databases">
        <title>Complete genome sequence of Lactobacillus helveticus.</title>
        <authorList>
            <person name="Kim J.F."/>
            <person name="Chung Y."/>
            <person name="Kwak M."/>
        </authorList>
    </citation>
    <scope>NUCLEOTIDE SEQUENCE [LARGE SCALE GENOMIC DNA]</scope>
    <source>
        <strain evidence="5 7">LH5</strain>
    </source>
</reference>